<reference evidence="2" key="1">
    <citation type="submission" date="2018-11" db="EMBL/GenBank/DDBJ databases">
        <title>FDA dAtabase for Regulatory Grade micrObial Sequences (FDA-ARGOS): Supporting development and validation of Infectious Disease Dx tests.</title>
        <authorList>
            <person name="Goldberg B."/>
            <person name="Campos J."/>
            <person name="Tallon L."/>
            <person name="Sadzewicz L."/>
            <person name="Zhao X."/>
            <person name="Vavikolanu K."/>
            <person name="Mehta A."/>
            <person name="Aluvathingal J."/>
            <person name="Nadendla S."/>
            <person name="Geyer C."/>
            <person name="Nandy P."/>
            <person name="Yan Y."/>
            <person name="Sichtig H."/>
        </authorList>
    </citation>
    <scope>NUCLEOTIDE SEQUENCE [LARGE SCALE GENOMIC DNA]</scope>
    <source>
        <strain evidence="2">FDAARGOS_614</strain>
    </source>
</reference>
<proteinExistence type="predicted"/>
<dbReference type="AlphaFoldDB" id="A0A3G8H3E2"/>
<name>A0A3G8H3E2_9BURK</name>
<dbReference type="KEGG" id="cpau:EHF44_16740"/>
<evidence type="ECO:0000313" key="1">
    <source>
        <dbReference type="EMBL" id="AZG14934.1"/>
    </source>
</evidence>
<gene>
    <name evidence="1" type="ORF">EHF44_16740</name>
</gene>
<sequence length="143" mass="15787">MPQQGLSVGRDTTLVFQTPTGRLSVPNLTGFRKKQDATIERVKLISGITKTLRFFDGWSGSFNVSRAGPELDIYFAQAEADYYAGLDEQGCQIYETITEPGGIITQWRYDDVMLEYADAGEAAGDASVKSMVNFTASRRTRIA</sequence>
<dbReference type="RefSeq" id="WP_124684686.1">
    <property type="nucleotide sequence ID" value="NZ_CP033969.1"/>
</dbReference>
<protein>
    <recommendedName>
        <fullName evidence="3">Phage tail protein</fullName>
    </recommendedName>
</protein>
<accession>A0A3G8H3E2</accession>
<organism evidence="1 2">
    <name type="scientific">Cupriavidus pauculus</name>
    <dbReference type="NCBI Taxonomy" id="82633"/>
    <lineage>
        <taxon>Bacteria</taxon>
        <taxon>Pseudomonadati</taxon>
        <taxon>Pseudomonadota</taxon>
        <taxon>Betaproteobacteria</taxon>
        <taxon>Burkholderiales</taxon>
        <taxon>Burkholderiaceae</taxon>
        <taxon>Cupriavidus</taxon>
    </lineage>
</organism>
<dbReference type="EMBL" id="CP033969">
    <property type="protein sequence ID" value="AZG14934.1"/>
    <property type="molecule type" value="Genomic_DNA"/>
</dbReference>
<evidence type="ECO:0008006" key="3">
    <source>
        <dbReference type="Google" id="ProtNLM"/>
    </source>
</evidence>
<dbReference type="Proteomes" id="UP000270411">
    <property type="component" value="Chromosome 1"/>
</dbReference>
<dbReference type="OrthoDB" id="6934054at2"/>
<evidence type="ECO:0000313" key="2">
    <source>
        <dbReference type="Proteomes" id="UP000270411"/>
    </source>
</evidence>